<dbReference type="Proteomes" id="UP000233440">
    <property type="component" value="Unassembled WGS sequence"/>
</dbReference>
<reference evidence="1 2" key="1">
    <citation type="submission" date="2017-11" db="EMBL/GenBank/DDBJ databases">
        <title>Bacillus camelliae sp. nov., isolated from pu'er tea.</title>
        <authorList>
            <person name="Niu L."/>
        </authorList>
    </citation>
    <scope>NUCLEOTIDE SEQUENCE [LARGE SCALE GENOMIC DNA]</scope>
    <source>
        <strain evidence="1 2">7578-1</strain>
    </source>
</reference>
<gene>
    <name evidence="1" type="ORF">CWO92_24585</name>
</gene>
<sequence length="110" mass="12961">MVSYVEEKLFLAEQKWNKLNEVINQAKIQAQNQNNSVVAQVFEQVEEFINELNTKYKEVDKYYIKKKGKELYLNINGEFIKDKSICPKYIESKAKIILGLYADSEMVRCK</sequence>
<dbReference type="AlphaFoldDB" id="A0A2N3LD27"/>
<comment type="caution">
    <text evidence="1">The sequence shown here is derived from an EMBL/GenBank/DDBJ whole genome shotgun (WGS) entry which is preliminary data.</text>
</comment>
<evidence type="ECO:0000313" key="1">
    <source>
        <dbReference type="EMBL" id="PKR82424.1"/>
    </source>
</evidence>
<accession>A0A2N3LD27</accession>
<proteinExistence type="predicted"/>
<dbReference type="EMBL" id="PIQO01000046">
    <property type="protein sequence ID" value="PKR82424.1"/>
    <property type="molecule type" value="Genomic_DNA"/>
</dbReference>
<name>A0A2N3LD27_9BACI</name>
<protein>
    <submittedName>
        <fullName evidence="1">Uncharacterized protein</fullName>
    </submittedName>
</protein>
<keyword evidence="2" id="KW-1185">Reference proteome</keyword>
<evidence type="ECO:0000313" key="2">
    <source>
        <dbReference type="Proteomes" id="UP000233440"/>
    </source>
</evidence>
<organism evidence="1 2">
    <name type="scientific">Heyndrickxia camelliae</name>
    <dbReference type="NCBI Taxonomy" id="1707093"/>
    <lineage>
        <taxon>Bacteria</taxon>
        <taxon>Bacillati</taxon>
        <taxon>Bacillota</taxon>
        <taxon>Bacilli</taxon>
        <taxon>Bacillales</taxon>
        <taxon>Bacillaceae</taxon>
        <taxon>Heyndrickxia</taxon>
    </lineage>
</organism>
<dbReference type="RefSeq" id="WP_101356801.1">
    <property type="nucleotide sequence ID" value="NZ_PIQO01000046.1"/>
</dbReference>